<evidence type="ECO:0000256" key="7">
    <source>
        <dbReference type="SAM" id="MobiDB-lite"/>
    </source>
</evidence>
<dbReference type="PANTHER" id="PTHR31845:SF21">
    <property type="entry name" value="REGULATORY PROTEIN LEU3"/>
    <property type="match status" value="1"/>
</dbReference>
<keyword evidence="4" id="KW-0238">DNA-binding</keyword>
<dbReference type="RefSeq" id="XP_013319863.1">
    <property type="nucleotide sequence ID" value="XM_013464409.1"/>
</dbReference>
<feature type="compositionally biased region" description="Polar residues" evidence="7">
    <location>
        <begin position="596"/>
        <end position="609"/>
    </location>
</feature>
<dbReference type="InterPro" id="IPR007219">
    <property type="entry name" value="XnlR_reg_dom"/>
</dbReference>
<dbReference type="Gene3D" id="4.10.240.10">
    <property type="entry name" value="Zn(2)-C6 fungal-type DNA-binding domain"/>
    <property type="match status" value="1"/>
</dbReference>
<dbReference type="PANTHER" id="PTHR31845">
    <property type="entry name" value="FINGER DOMAIN PROTEIN, PUTATIVE-RELATED"/>
    <property type="match status" value="1"/>
</dbReference>
<accession>A0A0D2FGL5</accession>
<dbReference type="GO" id="GO:0008270">
    <property type="term" value="F:zinc ion binding"/>
    <property type="evidence" value="ECO:0007669"/>
    <property type="project" value="InterPro"/>
</dbReference>
<evidence type="ECO:0000256" key="3">
    <source>
        <dbReference type="ARBA" id="ARBA00023015"/>
    </source>
</evidence>
<dbReference type="PROSITE" id="PS50048">
    <property type="entry name" value="ZN2_CY6_FUNGAL_2"/>
    <property type="match status" value="1"/>
</dbReference>
<keyword evidence="5" id="KW-0804">Transcription</keyword>
<dbReference type="InterPro" id="IPR001138">
    <property type="entry name" value="Zn2Cys6_DnaBD"/>
</dbReference>
<feature type="region of interest" description="Disordered" evidence="7">
    <location>
        <begin position="78"/>
        <end position="107"/>
    </location>
</feature>
<dbReference type="SMART" id="SM00906">
    <property type="entry name" value="Fungal_trans"/>
    <property type="match status" value="1"/>
</dbReference>
<dbReference type="CDD" id="cd00067">
    <property type="entry name" value="GAL4"/>
    <property type="match status" value="1"/>
</dbReference>
<dbReference type="GO" id="GO:0006351">
    <property type="term" value="P:DNA-templated transcription"/>
    <property type="evidence" value="ECO:0007669"/>
    <property type="project" value="InterPro"/>
</dbReference>
<dbReference type="GO" id="GO:0000976">
    <property type="term" value="F:transcription cis-regulatory region binding"/>
    <property type="evidence" value="ECO:0007669"/>
    <property type="project" value="TreeGrafter"/>
</dbReference>
<dbReference type="OrthoDB" id="3163292at2759"/>
<evidence type="ECO:0000256" key="4">
    <source>
        <dbReference type="ARBA" id="ARBA00023125"/>
    </source>
</evidence>
<dbReference type="GeneID" id="25325644"/>
<evidence type="ECO:0000259" key="8">
    <source>
        <dbReference type="PROSITE" id="PS50048"/>
    </source>
</evidence>
<dbReference type="InterPro" id="IPR051089">
    <property type="entry name" value="prtT"/>
</dbReference>
<keyword evidence="6" id="KW-0539">Nucleus</keyword>
<dbReference type="CDD" id="cd12148">
    <property type="entry name" value="fungal_TF_MHR"/>
    <property type="match status" value="1"/>
</dbReference>
<keyword evidence="2" id="KW-0479">Metal-binding</keyword>
<dbReference type="STRING" id="348802.A0A0D2FGL5"/>
<name>A0A0D2FGL5_9EURO</name>
<dbReference type="GO" id="GO:0000981">
    <property type="term" value="F:DNA-binding transcription factor activity, RNA polymerase II-specific"/>
    <property type="evidence" value="ECO:0007669"/>
    <property type="project" value="InterPro"/>
</dbReference>
<dbReference type="Pfam" id="PF04082">
    <property type="entry name" value="Fungal_trans"/>
    <property type="match status" value="1"/>
</dbReference>
<keyword evidence="3" id="KW-0805">Transcription regulation</keyword>
<dbReference type="SUPFAM" id="SSF57701">
    <property type="entry name" value="Zn2/Cys6 DNA-binding domain"/>
    <property type="match status" value="1"/>
</dbReference>
<gene>
    <name evidence="9" type="ORF">PV05_03736</name>
</gene>
<sequence length="710" mass="79436">MPSSGKRKRHKGAACIHCRQMKMRCDASDMFPAACSRCQKAGKSCVIDPDFHRTAVRDRLNTLEKEVQDIRHAFHSPQTSKITPPIAGNAIQSDASPSDHIPDEHLNEDLPSKEELRLMLSTSLFFLDTPVLEATTISIDNACDILLEYYSRYHPLFPLLQDVGIVVQEAQSCPLLFWAIVGITRRDLAVGLSEPIRKLAGNVLFQNAIPSMPLIHALLILSYWPLPYGASSENPSWLYCGAAVHKALALGLHRPAFLADFVNWSLPNEKAILTRQKTWIACFIVNQTVSSMWGIPATVKADYTINNALREWPEQFPMILKHLLHISLISSSFTNTLGHFNGTPDGLFPEPDHVMHVFEADLDGLEAREWVNWDATVRVFYLWTKLRLYSFAMLFDSCSDGLPEAIRRDGEAYSASRGFTTANRTIDIACAIADGAIVQLRKSDNTEMALPQPLQTRPWTGFERAALVYAVMFLLKITRFSTFPTRSKLSDNTIRKALTALQADRTPLKHDMVSRVCDIIEFVCRLADRDVREDGAHTSSYQDPGVRNDRFGESSLLSRSIGRVRSRMSQNLAHDIMRSALSRFEGEEGRRKYPYSSKNSLNASAGTTGENKRGPTEMSLDEPSRTTPFDDHEDVDVADASMSLPVVDDGIEVEARFGPFVPGGGIGSNAFNSYASSLPPNDIFWTDWDLSFTDLYAQDWELHSLGTLER</sequence>
<dbReference type="GO" id="GO:0005634">
    <property type="term" value="C:nucleus"/>
    <property type="evidence" value="ECO:0007669"/>
    <property type="project" value="UniProtKB-SubCell"/>
</dbReference>
<dbReference type="PROSITE" id="PS00463">
    <property type="entry name" value="ZN2_CY6_FUNGAL_1"/>
    <property type="match status" value="1"/>
</dbReference>
<comment type="subcellular location">
    <subcellularLocation>
        <location evidence="1">Nucleus</location>
    </subcellularLocation>
</comment>
<feature type="domain" description="Zn(2)-C6 fungal-type" evidence="8">
    <location>
        <begin position="14"/>
        <end position="47"/>
    </location>
</feature>
<evidence type="ECO:0000313" key="9">
    <source>
        <dbReference type="EMBL" id="KIW59279.1"/>
    </source>
</evidence>
<dbReference type="AlphaFoldDB" id="A0A0D2FGL5"/>
<evidence type="ECO:0000256" key="5">
    <source>
        <dbReference type="ARBA" id="ARBA00023163"/>
    </source>
</evidence>
<reference evidence="9 10" key="1">
    <citation type="submission" date="2015-01" db="EMBL/GenBank/DDBJ databases">
        <title>The Genome Sequence of Exophiala xenobiotica CBS118157.</title>
        <authorList>
            <consortium name="The Broad Institute Genomics Platform"/>
            <person name="Cuomo C."/>
            <person name="de Hoog S."/>
            <person name="Gorbushina A."/>
            <person name="Stielow B."/>
            <person name="Teixiera M."/>
            <person name="Abouelleil A."/>
            <person name="Chapman S.B."/>
            <person name="Priest M."/>
            <person name="Young S.K."/>
            <person name="Wortman J."/>
            <person name="Nusbaum C."/>
            <person name="Birren B."/>
        </authorList>
    </citation>
    <scope>NUCLEOTIDE SEQUENCE [LARGE SCALE GENOMIC DNA]</scope>
    <source>
        <strain evidence="9 10">CBS 118157</strain>
    </source>
</reference>
<dbReference type="HOGENOM" id="CLU_011455_3_0_1"/>
<evidence type="ECO:0000256" key="2">
    <source>
        <dbReference type="ARBA" id="ARBA00022723"/>
    </source>
</evidence>
<dbReference type="EMBL" id="KN847318">
    <property type="protein sequence ID" value="KIW59279.1"/>
    <property type="molecule type" value="Genomic_DNA"/>
</dbReference>
<proteinExistence type="predicted"/>
<evidence type="ECO:0000313" key="10">
    <source>
        <dbReference type="Proteomes" id="UP000054342"/>
    </source>
</evidence>
<protein>
    <recommendedName>
        <fullName evidence="8">Zn(2)-C6 fungal-type domain-containing protein</fullName>
    </recommendedName>
</protein>
<organism evidence="9 10">
    <name type="scientific">Exophiala xenobiotica</name>
    <dbReference type="NCBI Taxonomy" id="348802"/>
    <lineage>
        <taxon>Eukaryota</taxon>
        <taxon>Fungi</taxon>
        <taxon>Dikarya</taxon>
        <taxon>Ascomycota</taxon>
        <taxon>Pezizomycotina</taxon>
        <taxon>Eurotiomycetes</taxon>
        <taxon>Chaetothyriomycetidae</taxon>
        <taxon>Chaetothyriales</taxon>
        <taxon>Herpotrichiellaceae</taxon>
        <taxon>Exophiala</taxon>
    </lineage>
</organism>
<dbReference type="Pfam" id="PF00172">
    <property type="entry name" value="Zn_clus"/>
    <property type="match status" value="1"/>
</dbReference>
<evidence type="ECO:0000256" key="1">
    <source>
        <dbReference type="ARBA" id="ARBA00004123"/>
    </source>
</evidence>
<dbReference type="SMART" id="SM00066">
    <property type="entry name" value="GAL4"/>
    <property type="match status" value="1"/>
</dbReference>
<keyword evidence="10" id="KW-1185">Reference proteome</keyword>
<dbReference type="InterPro" id="IPR036864">
    <property type="entry name" value="Zn2-C6_fun-type_DNA-bd_sf"/>
</dbReference>
<dbReference type="Proteomes" id="UP000054342">
    <property type="component" value="Unassembled WGS sequence"/>
</dbReference>
<evidence type="ECO:0000256" key="6">
    <source>
        <dbReference type="ARBA" id="ARBA00023242"/>
    </source>
</evidence>
<feature type="region of interest" description="Disordered" evidence="7">
    <location>
        <begin position="587"/>
        <end position="632"/>
    </location>
</feature>